<feature type="compositionally biased region" description="Polar residues" evidence="1">
    <location>
        <begin position="52"/>
        <end position="62"/>
    </location>
</feature>
<accession>A0A6J5TGH3</accession>
<evidence type="ECO:0000313" key="2">
    <source>
        <dbReference type="EMBL" id="CAB4263023.1"/>
    </source>
</evidence>
<organism evidence="2 3">
    <name type="scientific">Prunus armeniaca</name>
    <name type="common">Apricot</name>
    <name type="synonym">Armeniaca vulgaris</name>
    <dbReference type="NCBI Taxonomy" id="36596"/>
    <lineage>
        <taxon>Eukaryota</taxon>
        <taxon>Viridiplantae</taxon>
        <taxon>Streptophyta</taxon>
        <taxon>Embryophyta</taxon>
        <taxon>Tracheophyta</taxon>
        <taxon>Spermatophyta</taxon>
        <taxon>Magnoliopsida</taxon>
        <taxon>eudicotyledons</taxon>
        <taxon>Gunneridae</taxon>
        <taxon>Pentapetalae</taxon>
        <taxon>rosids</taxon>
        <taxon>fabids</taxon>
        <taxon>Rosales</taxon>
        <taxon>Rosaceae</taxon>
        <taxon>Amygdaloideae</taxon>
        <taxon>Amygdaleae</taxon>
        <taxon>Prunus</taxon>
    </lineage>
</organism>
<gene>
    <name evidence="2" type="ORF">CURHAP_LOCUS2608</name>
</gene>
<dbReference type="AlphaFoldDB" id="A0A6J5TGH3"/>
<evidence type="ECO:0000313" key="3">
    <source>
        <dbReference type="Proteomes" id="UP000507222"/>
    </source>
</evidence>
<dbReference type="Proteomes" id="UP000507222">
    <property type="component" value="Unassembled WGS sequence"/>
</dbReference>
<feature type="compositionally biased region" description="Basic and acidic residues" evidence="1">
    <location>
        <begin position="19"/>
        <end position="37"/>
    </location>
</feature>
<reference evidence="2 3" key="1">
    <citation type="submission" date="2020-05" db="EMBL/GenBank/DDBJ databases">
        <authorList>
            <person name="Campoy J."/>
            <person name="Schneeberger K."/>
            <person name="Spophaly S."/>
        </authorList>
    </citation>
    <scope>NUCLEOTIDE SEQUENCE [LARGE SCALE GENOMIC DNA]</scope>
    <source>
        <strain evidence="2">PruArmRojPasFocal</strain>
    </source>
</reference>
<sequence>MPKLGVGKTILKRPTLTKGQKDSAEEHNKTTLPEPRRRSGQTKSANHDPQEVATSQFDNGGR</sequence>
<feature type="region of interest" description="Disordered" evidence="1">
    <location>
        <begin position="1"/>
        <end position="62"/>
    </location>
</feature>
<evidence type="ECO:0000256" key="1">
    <source>
        <dbReference type="SAM" id="MobiDB-lite"/>
    </source>
</evidence>
<dbReference type="EMBL" id="CAEKDK010000001">
    <property type="protein sequence ID" value="CAB4263023.1"/>
    <property type="molecule type" value="Genomic_DNA"/>
</dbReference>
<name>A0A6J5TGH3_PRUAR</name>
<proteinExistence type="predicted"/>
<protein>
    <submittedName>
        <fullName evidence="2">Uncharacterized protein</fullName>
    </submittedName>
</protein>